<evidence type="ECO:0000256" key="5">
    <source>
        <dbReference type="ARBA" id="ARBA00022989"/>
    </source>
</evidence>
<feature type="transmembrane region" description="Helical" evidence="7">
    <location>
        <begin position="285"/>
        <end position="311"/>
    </location>
</feature>
<dbReference type="RefSeq" id="WP_072697952.1">
    <property type="nucleotide sequence ID" value="NZ_FRDI01000016.1"/>
</dbReference>
<keyword evidence="5 7" id="KW-1133">Transmembrane helix</keyword>
<feature type="transmembrane region" description="Helical" evidence="7">
    <location>
        <begin position="380"/>
        <end position="404"/>
    </location>
</feature>
<evidence type="ECO:0000313" key="11">
    <source>
        <dbReference type="Proteomes" id="UP000186469"/>
    </source>
</evidence>
<dbReference type="InterPro" id="IPR051447">
    <property type="entry name" value="Lipoprotein-release_system"/>
</dbReference>
<keyword evidence="6 7" id="KW-0472">Membrane</keyword>
<evidence type="ECO:0000256" key="2">
    <source>
        <dbReference type="ARBA" id="ARBA00005236"/>
    </source>
</evidence>
<sequence length="421" mass="45425">MSFVNFVALRYLSALKRRSFISIISAFSIAGVSIGVASLIIVMGVMTGFTTDLRNKILGANAHILVFSHAGNITDYNDAIDIVENVQGVAGVTPFIYSEVMISAHGSVKGLALRGIDPKGAGKVLSIFQLMTEGSLEDLIPPVENDNDTTANQTKKIIPRIIIGKELAKRLSIGVGSRVSLLSPSGNKNAAGFQPKIAPFEIAGIFSTGMIEYDVSMAFISLENARELLSVPDNQVFGLEVLADNVDKADLVSQNINKELSSPLYSRHWMDMNGNLFAALQLEKMAMGVILSLIVLVGSFSIVTSLVMLVMEKKRDIAILMSMGATKQNMRNIFMLQGIIIGLIGTVLGNILGIGIAYVIEKYQLIKLPEGAYPTTHLTILINYPDVLIISGSAMLICFLATLYPSKQASSLKPVEALRQE</sequence>
<evidence type="ECO:0000313" key="10">
    <source>
        <dbReference type="EMBL" id="SHN72101.1"/>
    </source>
</evidence>
<feature type="domain" description="MacB-like periplasmic core" evidence="9">
    <location>
        <begin position="25"/>
        <end position="257"/>
    </location>
</feature>
<keyword evidence="4 7" id="KW-0812">Transmembrane</keyword>
<evidence type="ECO:0000256" key="6">
    <source>
        <dbReference type="ARBA" id="ARBA00023136"/>
    </source>
</evidence>
<dbReference type="OrthoDB" id="9808461at2"/>
<dbReference type="EMBL" id="FRDI01000016">
    <property type="protein sequence ID" value="SHN72101.1"/>
    <property type="molecule type" value="Genomic_DNA"/>
</dbReference>
<dbReference type="InterPro" id="IPR025857">
    <property type="entry name" value="MacB_PCD"/>
</dbReference>
<reference evidence="10 11" key="1">
    <citation type="submission" date="2016-12" db="EMBL/GenBank/DDBJ databases">
        <authorList>
            <person name="Song W.-J."/>
            <person name="Kurnit D.M."/>
        </authorList>
    </citation>
    <scope>NUCLEOTIDE SEQUENCE [LARGE SCALE GENOMIC DNA]</scope>
    <source>
        <strain evidence="10 11">DSM 11393</strain>
    </source>
</reference>
<comment type="similarity">
    <text evidence="2">Belongs to the ABC-4 integral membrane protein family. LolC/E subfamily.</text>
</comment>
<dbReference type="Proteomes" id="UP000186469">
    <property type="component" value="Unassembled WGS sequence"/>
</dbReference>
<name>A0A1M7TMX0_9BACT</name>
<evidence type="ECO:0000259" key="9">
    <source>
        <dbReference type="Pfam" id="PF12704"/>
    </source>
</evidence>
<feature type="transmembrane region" description="Helical" evidence="7">
    <location>
        <begin position="332"/>
        <end position="360"/>
    </location>
</feature>
<keyword evidence="3" id="KW-1003">Cell membrane</keyword>
<evidence type="ECO:0000256" key="3">
    <source>
        <dbReference type="ARBA" id="ARBA00022475"/>
    </source>
</evidence>
<dbReference type="Pfam" id="PF02687">
    <property type="entry name" value="FtsX"/>
    <property type="match status" value="1"/>
</dbReference>
<dbReference type="GO" id="GO:0098797">
    <property type="term" value="C:plasma membrane protein complex"/>
    <property type="evidence" value="ECO:0007669"/>
    <property type="project" value="TreeGrafter"/>
</dbReference>
<feature type="domain" description="ABC3 transporter permease C-terminal" evidence="8">
    <location>
        <begin position="289"/>
        <end position="414"/>
    </location>
</feature>
<proteinExistence type="inferred from homology"/>
<dbReference type="Pfam" id="PF12704">
    <property type="entry name" value="MacB_PCD"/>
    <property type="match status" value="1"/>
</dbReference>
<dbReference type="GO" id="GO:0044874">
    <property type="term" value="P:lipoprotein localization to outer membrane"/>
    <property type="evidence" value="ECO:0007669"/>
    <property type="project" value="TreeGrafter"/>
</dbReference>
<keyword evidence="11" id="KW-1185">Reference proteome</keyword>
<gene>
    <name evidence="10" type="ORF">SAMN02745728_02283</name>
</gene>
<dbReference type="PANTHER" id="PTHR30489:SF0">
    <property type="entry name" value="LIPOPROTEIN-RELEASING SYSTEM TRANSMEMBRANE PROTEIN LOLE"/>
    <property type="match status" value="1"/>
</dbReference>
<evidence type="ECO:0000256" key="1">
    <source>
        <dbReference type="ARBA" id="ARBA00004651"/>
    </source>
</evidence>
<dbReference type="STRING" id="1121455.SAMN02745728_02283"/>
<evidence type="ECO:0000256" key="7">
    <source>
        <dbReference type="SAM" id="Phobius"/>
    </source>
</evidence>
<keyword evidence="10" id="KW-0449">Lipoprotein</keyword>
<feature type="transmembrane region" description="Helical" evidence="7">
    <location>
        <begin position="20"/>
        <end position="46"/>
    </location>
</feature>
<organism evidence="10 11">
    <name type="scientific">Desulfovibrio litoralis DSM 11393</name>
    <dbReference type="NCBI Taxonomy" id="1121455"/>
    <lineage>
        <taxon>Bacteria</taxon>
        <taxon>Pseudomonadati</taxon>
        <taxon>Thermodesulfobacteriota</taxon>
        <taxon>Desulfovibrionia</taxon>
        <taxon>Desulfovibrionales</taxon>
        <taxon>Desulfovibrionaceae</taxon>
        <taxon>Desulfovibrio</taxon>
    </lineage>
</organism>
<dbReference type="InterPro" id="IPR003838">
    <property type="entry name" value="ABC3_permease_C"/>
</dbReference>
<dbReference type="AlphaFoldDB" id="A0A1M7TMX0"/>
<protein>
    <submittedName>
        <fullName evidence="10">Lipoprotein-releasing system permease protein</fullName>
    </submittedName>
</protein>
<dbReference type="PANTHER" id="PTHR30489">
    <property type="entry name" value="LIPOPROTEIN-RELEASING SYSTEM TRANSMEMBRANE PROTEIN LOLE"/>
    <property type="match status" value="1"/>
</dbReference>
<evidence type="ECO:0000259" key="8">
    <source>
        <dbReference type="Pfam" id="PF02687"/>
    </source>
</evidence>
<evidence type="ECO:0000256" key="4">
    <source>
        <dbReference type="ARBA" id="ARBA00022692"/>
    </source>
</evidence>
<accession>A0A1M7TMX0</accession>
<comment type="subcellular location">
    <subcellularLocation>
        <location evidence="1">Cell membrane</location>
        <topology evidence="1">Multi-pass membrane protein</topology>
    </subcellularLocation>
</comment>